<keyword evidence="5 11" id="KW-0812">Transmembrane</keyword>
<dbReference type="RefSeq" id="WP_071663373.1">
    <property type="nucleotide sequence ID" value="NZ_CP009654.1"/>
</dbReference>
<evidence type="ECO:0000256" key="1">
    <source>
        <dbReference type="ARBA" id="ARBA00004141"/>
    </source>
</evidence>
<feature type="signal peptide" evidence="12">
    <location>
        <begin position="1"/>
        <end position="21"/>
    </location>
</feature>
<dbReference type="InterPro" id="IPR006202">
    <property type="entry name" value="Neur_chan_lig-bd"/>
</dbReference>
<dbReference type="InterPro" id="IPR036734">
    <property type="entry name" value="Neur_chan_lig-bd_sf"/>
</dbReference>
<keyword evidence="4" id="KW-1003">Cell membrane</keyword>
<dbReference type="Pfam" id="PF02931">
    <property type="entry name" value="Neur_chan_LBD"/>
    <property type="match status" value="1"/>
</dbReference>
<dbReference type="SUPFAM" id="SSF63712">
    <property type="entry name" value="Nicotinic receptor ligand binding domain-like"/>
    <property type="match status" value="1"/>
</dbReference>
<dbReference type="STRING" id="1542390.KX01_370"/>
<comment type="subcellular location">
    <subcellularLocation>
        <location evidence="2">Cell membrane</location>
    </subcellularLocation>
    <subcellularLocation>
        <location evidence="1">Membrane</location>
        <topology evidence="1">Multi-pass membrane protein</topology>
    </subcellularLocation>
</comment>
<dbReference type="Gene3D" id="1.20.58.390">
    <property type="entry name" value="Neurotransmitter-gated ion-channel transmembrane domain"/>
    <property type="match status" value="1"/>
</dbReference>
<feature type="transmembrane region" description="Helical" evidence="11">
    <location>
        <begin position="332"/>
        <end position="349"/>
    </location>
</feature>
<evidence type="ECO:0000313" key="15">
    <source>
        <dbReference type="Proteomes" id="UP000182521"/>
    </source>
</evidence>
<dbReference type="NCBIfam" id="NF033918">
    <property type="entry name" value="LGIC_1"/>
    <property type="match status" value="1"/>
</dbReference>
<keyword evidence="6 12" id="KW-0732">Signal</keyword>
<keyword evidence="15" id="KW-1185">Reference proteome</keyword>
<dbReference type="GO" id="GO:0004888">
    <property type="term" value="F:transmembrane signaling receptor activity"/>
    <property type="evidence" value="ECO:0007669"/>
    <property type="project" value="InterPro"/>
</dbReference>
<evidence type="ECO:0000256" key="2">
    <source>
        <dbReference type="ARBA" id="ARBA00004236"/>
    </source>
</evidence>
<name>A0A1J0KVJ0_9GAMM</name>
<dbReference type="InterPro" id="IPR036719">
    <property type="entry name" value="Neuro-gated_channel_TM_sf"/>
</dbReference>
<evidence type="ECO:0000259" key="13">
    <source>
        <dbReference type="Pfam" id="PF02931"/>
    </source>
</evidence>
<dbReference type="EMBL" id="CP009654">
    <property type="protein sequence ID" value="APC97805.1"/>
    <property type="molecule type" value="Genomic_DNA"/>
</dbReference>
<reference evidence="15" key="1">
    <citation type="submission" date="2014-10" db="EMBL/GenBank/DDBJ databases">
        <authorList>
            <person name="Kuske C.R."/>
            <person name="Challacombe J.F."/>
            <person name="Daligault H.E."/>
            <person name="Davenport K.W."/>
            <person name="Johnson S.L."/>
            <person name="Siddaramappa S."/>
            <person name="Petersen J.M."/>
        </authorList>
    </citation>
    <scope>NUCLEOTIDE SEQUENCE [LARGE SCALE GENOMIC DNA]</scope>
    <source>
        <strain evidence="15">CA97-1460</strain>
    </source>
</reference>
<evidence type="ECO:0000256" key="5">
    <source>
        <dbReference type="ARBA" id="ARBA00022692"/>
    </source>
</evidence>
<dbReference type="KEGG" id="frc:KX01_370"/>
<evidence type="ECO:0000256" key="12">
    <source>
        <dbReference type="SAM" id="SignalP"/>
    </source>
</evidence>
<dbReference type="GO" id="GO:0005230">
    <property type="term" value="F:extracellular ligand-gated monoatomic ion channel activity"/>
    <property type="evidence" value="ECO:0007669"/>
    <property type="project" value="InterPro"/>
</dbReference>
<feature type="chain" id="PRO_5009614123" evidence="12">
    <location>
        <begin position="22"/>
        <end position="350"/>
    </location>
</feature>
<feature type="transmembrane region" description="Helical" evidence="11">
    <location>
        <begin position="292"/>
        <end position="311"/>
    </location>
</feature>
<dbReference type="AlphaFoldDB" id="A0A1J0KVJ0"/>
<dbReference type="SUPFAM" id="SSF90112">
    <property type="entry name" value="Neurotransmitter-gated ion-channel transmembrane pore"/>
    <property type="match status" value="1"/>
</dbReference>
<evidence type="ECO:0000256" key="10">
    <source>
        <dbReference type="ARBA" id="ARBA00023303"/>
    </source>
</evidence>
<gene>
    <name evidence="14" type="ORF">KX01_370</name>
</gene>
<proteinExistence type="predicted"/>
<evidence type="ECO:0000256" key="11">
    <source>
        <dbReference type="SAM" id="Phobius"/>
    </source>
</evidence>
<feature type="transmembrane region" description="Helical" evidence="11">
    <location>
        <begin position="260"/>
        <end position="277"/>
    </location>
</feature>
<dbReference type="InterPro" id="IPR006028">
    <property type="entry name" value="GABAA/Glycine_rcpt"/>
</dbReference>
<protein>
    <submittedName>
        <fullName evidence="14">Neurotransmitter-gated ion-channel ligand binding domain protein</fullName>
    </submittedName>
</protein>
<feature type="transmembrane region" description="Helical" evidence="11">
    <location>
        <begin position="230"/>
        <end position="248"/>
    </location>
</feature>
<evidence type="ECO:0000256" key="8">
    <source>
        <dbReference type="ARBA" id="ARBA00023065"/>
    </source>
</evidence>
<evidence type="ECO:0000256" key="4">
    <source>
        <dbReference type="ARBA" id="ARBA00022475"/>
    </source>
</evidence>
<organism evidence="14 15">
    <name type="scientific">Francisella frigiditurris</name>
    <dbReference type="NCBI Taxonomy" id="1542390"/>
    <lineage>
        <taxon>Bacteria</taxon>
        <taxon>Pseudomonadati</taxon>
        <taxon>Pseudomonadota</taxon>
        <taxon>Gammaproteobacteria</taxon>
        <taxon>Thiotrichales</taxon>
        <taxon>Francisellaceae</taxon>
        <taxon>Francisella</taxon>
    </lineage>
</organism>
<keyword evidence="7 11" id="KW-1133">Transmembrane helix</keyword>
<keyword evidence="8" id="KW-0406">Ion transport</keyword>
<evidence type="ECO:0000313" key="14">
    <source>
        <dbReference type="EMBL" id="APC97805.1"/>
    </source>
</evidence>
<dbReference type="PRINTS" id="PR00253">
    <property type="entry name" value="GABAARECEPTR"/>
</dbReference>
<keyword evidence="10" id="KW-0407">Ion channel</keyword>
<keyword evidence="3" id="KW-0813">Transport</keyword>
<dbReference type="CDD" id="cd18988">
    <property type="entry name" value="LGIC_ECD_bact"/>
    <property type="match status" value="1"/>
</dbReference>
<accession>A0A1J0KVJ0</accession>
<keyword evidence="9 11" id="KW-0472">Membrane</keyword>
<dbReference type="Gene3D" id="2.70.170.10">
    <property type="entry name" value="Neurotransmitter-gated ion-channel ligand-binding domain"/>
    <property type="match status" value="1"/>
</dbReference>
<evidence type="ECO:0000256" key="6">
    <source>
        <dbReference type="ARBA" id="ARBA00022729"/>
    </source>
</evidence>
<evidence type="ECO:0000256" key="7">
    <source>
        <dbReference type="ARBA" id="ARBA00022989"/>
    </source>
</evidence>
<dbReference type="InterPro" id="IPR038050">
    <property type="entry name" value="Neuro_actylchol_rec"/>
</dbReference>
<dbReference type="Proteomes" id="UP000182521">
    <property type="component" value="Chromosome"/>
</dbReference>
<sequence>MNPMFKKLIFFLILSSSICFIKTYANTPPSSPTNVQTTAFVTDIINVDELNEQLQIDAIFKYEWNDQRLKFDPQKENANYKLYQGEFQLAEVFQGWRPQVSIINEIGSPQIKAIQLRVNYDGDVTLKEHRSLTLETPMKLDKFPFDKQKLKIYMIPFGYDIDEVKLSVSPNAKMMVKEYVKNNPNINIAEWNLKDYKLIIDKPIKEYYGPAKEISRLILEISLDRKPSNILWKVLLPLTLLVLGMWAIFWMDKEALSDRLNISFIGILSVIAYQFLVEGEMPRIDYFTFTDSFLLISFIILFSTILESLIVSRLIRNNKKQLAIKIDNIFRYLFPLAYILLLVTSYLIYI</sequence>
<feature type="domain" description="Neurotransmitter-gated ion-channel ligand-binding" evidence="13">
    <location>
        <begin position="29"/>
        <end position="227"/>
    </location>
</feature>
<evidence type="ECO:0000256" key="3">
    <source>
        <dbReference type="ARBA" id="ARBA00022448"/>
    </source>
</evidence>
<dbReference type="GO" id="GO:0005886">
    <property type="term" value="C:plasma membrane"/>
    <property type="evidence" value="ECO:0007669"/>
    <property type="project" value="UniProtKB-SubCell"/>
</dbReference>
<dbReference type="OrthoDB" id="1326189at2"/>
<evidence type="ECO:0000256" key="9">
    <source>
        <dbReference type="ARBA" id="ARBA00023136"/>
    </source>
</evidence>
<dbReference type="PANTHER" id="PTHR18945">
    <property type="entry name" value="NEUROTRANSMITTER GATED ION CHANNEL"/>
    <property type="match status" value="1"/>
</dbReference>
<dbReference type="InterPro" id="IPR006201">
    <property type="entry name" value="Neur_channel"/>
</dbReference>